<dbReference type="AlphaFoldDB" id="A0A6A6NM70"/>
<protein>
    <submittedName>
        <fullName evidence="1">Uncharacterized protein</fullName>
    </submittedName>
</protein>
<reference evidence="1" key="1">
    <citation type="journal article" date="2020" name="Stud. Mycol.">
        <title>101 Dothideomycetes genomes: a test case for predicting lifestyles and emergence of pathogens.</title>
        <authorList>
            <person name="Haridas S."/>
            <person name="Albert R."/>
            <person name="Binder M."/>
            <person name="Bloem J."/>
            <person name="Labutti K."/>
            <person name="Salamov A."/>
            <person name="Andreopoulos B."/>
            <person name="Baker S."/>
            <person name="Barry K."/>
            <person name="Bills G."/>
            <person name="Bluhm B."/>
            <person name="Cannon C."/>
            <person name="Castanera R."/>
            <person name="Culley D."/>
            <person name="Daum C."/>
            <person name="Ezra D."/>
            <person name="Gonzalez J."/>
            <person name="Henrissat B."/>
            <person name="Kuo A."/>
            <person name="Liang C."/>
            <person name="Lipzen A."/>
            <person name="Lutzoni F."/>
            <person name="Magnuson J."/>
            <person name="Mondo S."/>
            <person name="Nolan M."/>
            <person name="Ohm R."/>
            <person name="Pangilinan J."/>
            <person name="Park H.-J."/>
            <person name="Ramirez L."/>
            <person name="Alfaro M."/>
            <person name="Sun H."/>
            <person name="Tritt A."/>
            <person name="Yoshinaga Y."/>
            <person name="Zwiers L.-H."/>
            <person name="Turgeon B."/>
            <person name="Goodwin S."/>
            <person name="Spatafora J."/>
            <person name="Crous P."/>
            <person name="Grigoriev I."/>
        </authorList>
    </citation>
    <scope>NUCLEOTIDE SEQUENCE</scope>
    <source>
        <strain evidence="1">ATCC 16933</strain>
    </source>
</reference>
<name>A0A6A6NM70_9PEZI</name>
<sequence length="199" mass="20802">MLPLLAAAAAGPPPPAPRLPSTAASSSGTMALIGRSGLRCGDDTAVSGRSAKLACWPRAFLLACFACHFACSPRRLAMVVVRGVGARGRQPFDGRQAHSFPRLGRQSVSQPVGHDEWLSLCPRGGRIPERLAMDDDYGSIPKTTGCPGGLGCVWRDQRLSCSGGTAAEQPALPGTGLARGGRRNLVCSEQVRSRERVGA</sequence>
<organism evidence="1 2">
    <name type="scientific">Lineolata rhizophorae</name>
    <dbReference type="NCBI Taxonomy" id="578093"/>
    <lineage>
        <taxon>Eukaryota</taxon>
        <taxon>Fungi</taxon>
        <taxon>Dikarya</taxon>
        <taxon>Ascomycota</taxon>
        <taxon>Pezizomycotina</taxon>
        <taxon>Dothideomycetes</taxon>
        <taxon>Dothideomycetes incertae sedis</taxon>
        <taxon>Lineolatales</taxon>
        <taxon>Lineolataceae</taxon>
        <taxon>Lineolata</taxon>
    </lineage>
</organism>
<gene>
    <name evidence="1" type="ORF">BDY21DRAFT_358020</name>
</gene>
<evidence type="ECO:0000313" key="1">
    <source>
        <dbReference type="EMBL" id="KAF2452801.1"/>
    </source>
</evidence>
<dbReference type="EMBL" id="MU001703">
    <property type="protein sequence ID" value="KAF2452801.1"/>
    <property type="molecule type" value="Genomic_DNA"/>
</dbReference>
<evidence type="ECO:0000313" key="2">
    <source>
        <dbReference type="Proteomes" id="UP000799766"/>
    </source>
</evidence>
<keyword evidence="2" id="KW-1185">Reference proteome</keyword>
<dbReference type="Proteomes" id="UP000799766">
    <property type="component" value="Unassembled WGS sequence"/>
</dbReference>
<accession>A0A6A6NM70</accession>
<proteinExistence type="predicted"/>